<keyword evidence="1" id="KW-0472">Membrane</keyword>
<sequence>MAEENSRSTGEKVEESLQSGGGHALAIGFYVAALVLIIGTSLTLYGLLGPANQEYKALGININLWWGLFMVIFGCVVLGMSFASPRRRASQNAARGNSRNHS</sequence>
<evidence type="ECO:0000256" key="1">
    <source>
        <dbReference type="SAM" id="Phobius"/>
    </source>
</evidence>
<evidence type="ECO:0000313" key="2">
    <source>
        <dbReference type="EMBL" id="CAA9439677.1"/>
    </source>
</evidence>
<name>A0A6J4QH04_9ACTN</name>
<feature type="transmembrane region" description="Helical" evidence="1">
    <location>
        <begin position="21"/>
        <end position="44"/>
    </location>
</feature>
<keyword evidence="1" id="KW-1133">Transmembrane helix</keyword>
<reference evidence="2" key="1">
    <citation type="submission" date="2020-02" db="EMBL/GenBank/DDBJ databases">
        <authorList>
            <person name="Meier V. D."/>
        </authorList>
    </citation>
    <scope>NUCLEOTIDE SEQUENCE</scope>
    <source>
        <strain evidence="2">AVDCRST_MAG78</strain>
    </source>
</reference>
<dbReference type="EMBL" id="CADCVB010000153">
    <property type="protein sequence ID" value="CAA9439677.1"/>
    <property type="molecule type" value="Genomic_DNA"/>
</dbReference>
<feature type="transmembrane region" description="Helical" evidence="1">
    <location>
        <begin position="64"/>
        <end position="83"/>
    </location>
</feature>
<organism evidence="2">
    <name type="scientific">uncultured Rubrobacteraceae bacterium</name>
    <dbReference type="NCBI Taxonomy" id="349277"/>
    <lineage>
        <taxon>Bacteria</taxon>
        <taxon>Bacillati</taxon>
        <taxon>Actinomycetota</taxon>
        <taxon>Rubrobacteria</taxon>
        <taxon>Rubrobacterales</taxon>
        <taxon>Rubrobacteraceae</taxon>
        <taxon>environmental samples</taxon>
    </lineage>
</organism>
<protein>
    <submittedName>
        <fullName evidence="2">Uncharacterized protein</fullName>
    </submittedName>
</protein>
<accession>A0A6J4QH04</accession>
<gene>
    <name evidence="2" type="ORF">AVDCRST_MAG78-2314</name>
</gene>
<proteinExistence type="predicted"/>
<keyword evidence="1" id="KW-0812">Transmembrane</keyword>
<dbReference type="AlphaFoldDB" id="A0A6J4QH04"/>